<comment type="catalytic activity">
    <reaction evidence="7">
        <text>myo-inositol(out) + H(+)(out) = myo-inositol(in) + H(+)(in)</text>
        <dbReference type="Rhea" id="RHEA:60364"/>
        <dbReference type="ChEBI" id="CHEBI:15378"/>
        <dbReference type="ChEBI" id="CHEBI:17268"/>
    </reaction>
</comment>
<evidence type="ECO:0000313" key="12">
    <source>
        <dbReference type="Proteomes" id="UP000030669"/>
    </source>
</evidence>
<name>S7PZY5_GLOTA</name>
<sequence>MISPKLRISFIAAHASLAGLLYGLDTGSIGPITEMYQFRASVGTLSPTIQGFYVASILLSASLSSLASGHISDRISRKFGILSGAILTLVGCTISAASPDLASLICARLITGLGAGQSISVVTVYLCEIAPQDIRGALACVIQLMITIGIAAGYFVAYGSRNIAGSLAWRTPFVVEACIACILSVGMVLVPFSPRWLIQIGREDDARTVLTKLRDADCIDDEMKDIKMSLNFVDQGRQAGFNEMFSRQFRRRTFLGIFLMAFQQLTGIDAVLYFAPILFTQAGFSSERASFLASGISGIINVVFTIPAQIWVDKWGRRQPLIIGGLSMVVCFFVIGSLYAVHGTRMDGQVYLEGRGTQYAVVALIYVFIASYSWSWAVVGKIYACEIIPTCLRAKVCALRVGNAASAGI</sequence>
<evidence type="ECO:0000256" key="8">
    <source>
        <dbReference type="RuleBase" id="RU003346"/>
    </source>
</evidence>
<keyword evidence="6 9" id="KW-0472">Membrane</keyword>
<dbReference type="eggNOG" id="KOG0254">
    <property type="taxonomic scope" value="Eukaryota"/>
</dbReference>
<feature type="transmembrane region" description="Helical" evidence="9">
    <location>
        <begin position="254"/>
        <end position="279"/>
    </location>
</feature>
<dbReference type="AlphaFoldDB" id="S7PZY5"/>
<feature type="transmembrane region" description="Helical" evidence="9">
    <location>
        <begin position="102"/>
        <end position="126"/>
    </location>
</feature>
<accession>S7PZY5</accession>
<dbReference type="PANTHER" id="PTHR48022">
    <property type="entry name" value="PLASTIDIC GLUCOSE TRANSPORTER 4"/>
    <property type="match status" value="1"/>
</dbReference>
<feature type="transmembrane region" description="Helical" evidence="9">
    <location>
        <begin position="291"/>
        <end position="312"/>
    </location>
</feature>
<dbReference type="GO" id="GO:0016020">
    <property type="term" value="C:membrane"/>
    <property type="evidence" value="ECO:0007669"/>
    <property type="project" value="UniProtKB-SubCell"/>
</dbReference>
<dbReference type="NCBIfam" id="TIGR00879">
    <property type="entry name" value="SP"/>
    <property type="match status" value="1"/>
</dbReference>
<dbReference type="PRINTS" id="PR00171">
    <property type="entry name" value="SUGRTRNSPORT"/>
</dbReference>
<dbReference type="FunFam" id="1.20.1250.20:FF:000134">
    <property type="entry name" value="MFS sugar transporter protein"/>
    <property type="match status" value="1"/>
</dbReference>
<keyword evidence="4 9" id="KW-0812">Transmembrane</keyword>
<dbReference type="OMA" id="ESHSAQW"/>
<organism evidence="11 12">
    <name type="scientific">Gloeophyllum trabeum (strain ATCC 11539 / FP-39264 / Madison 617)</name>
    <name type="common">Brown rot fungus</name>
    <dbReference type="NCBI Taxonomy" id="670483"/>
    <lineage>
        <taxon>Eukaryota</taxon>
        <taxon>Fungi</taxon>
        <taxon>Dikarya</taxon>
        <taxon>Basidiomycota</taxon>
        <taxon>Agaricomycotina</taxon>
        <taxon>Agaricomycetes</taxon>
        <taxon>Gloeophyllales</taxon>
        <taxon>Gloeophyllaceae</taxon>
        <taxon>Gloeophyllum</taxon>
    </lineage>
</organism>
<dbReference type="OrthoDB" id="5399138at2759"/>
<feature type="transmembrane region" description="Helical" evidence="9">
    <location>
        <begin position="138"/>
        <end position="157"/>
    </location>
</feature>
<evidence type="ECO:0000256" key="5">
    <source>
        <dbReference type="ARBA" id="ARBA00022989"/>
    </source>
</evidence>
<comment type="similarity">
    <text evidence="2 8">Belongs to the major facilitator superfamily. Sugar transporter (TC 2.A.1.1) family.</text>
</comment>
<evidence type="ECO:0000256" key="4">
    <source>
        <dbReference type="ARBA" id="ARBA00022692"/>
    </source>
</evidence>
<dbReference type="Pfam" id="PF00083">
    <property type="entry name" value="Sugar_tr"/>
    <property type="match status" value="1"/>
</dbReference>
<evidence type="ECO:0000256" key="2">
    <source>
        <dbReference type="ARBA" id="ARBA00010992"/>
    </source>
</evidence>
<comment type="subcellular location">
    <subcellularLocation>
        <location evidence="1">Membrane</location>
        <topology evidence="1">Multi-pass membrane protein</topology>
    </subcellularLocation>
</comment>
<evidence type="ECO:0000256" key="3">
    <source>
        <dbReference type="ARBA" id="ARBA00022448"/>
    </source>
</evidence>
<dbReference type="InterPro" id="IPR020846">
    <property type="entry name" value="MFS_dom"/>
</dbReference>
<evidence type="ECO:0000256" key="1">
    <source>
        <dbReference type="ARBA" id="ARBA00004141"/>
    </source>
</evidence>
<dbReference type="EMBL" id="KB469307">
    <property type="protein sequence ID" value="EPQ52847.1"/>
    <property type="molecule type" value="Genomic_DNA"/>
</dbReference>
<dbReference type="InterPro" id="IPR005829">
    <property type="entry name" value="Sugar_transporter_CS"/>
</dbReference>
<dbReference type="InterPro" id="IPR036259">
    <property type="entry name" value="MFS_trans_sf"/>
</dbReference>
<feature type="transmembrane region" description="Helical" evidence="9">
    <location>
        <begin position="169"/>
        <end position="192"/>
    </location>
</feature>
<evidence type="ECO:0000259" key="10">
    <source>
        <dbReference type="PROSITE" id="PS50850"/>
    </source>
</evidence>
<keyword evidence="5 9" id="KW-1133">Transmembrane helix</keyword>
<dbReference type="GO" id="GO:0005351">
    <property type="term" value="F:carbohydrate:proton symporter activity"/>
    <property type="evidence" value="ECO:0007669"/>
    <property type="project" value="TreeGrafter"/>
</dbReference>
<dbReference type="PROSITE" id="PS50850">
    <property type="entry name" value="MFS"/>
    <property type="match status" value="1"/>
</dbReference>
<protein>
    <submittedName>
        <fullName evidence="11">General substrate transporter</fullName>
    </submittedName>
</protein>
<dbReference type="KEGG" id="gtr:GLOTRDRAFT_117521"/>
<dbReference type="GeneID" id="19300360"/>
<keyword evidence="12" id="KW-1185">Reference proteome</keyword>
<evidence type="ECO:0000256" key="7">
    <source>
        <dbReference type="ARBA" id="ARBA00049119"/>
    </source>
</evidence>
<dbReference type="PROSITE" id="PS00217">
    <property type="entry name" value="SUGAR_TRANSPORT_2"/>
    <property type="match status" value="1"/>
</dbReference>
<dbReference type="RefSeq" id="XP_007869089.1">
    <property type="nucleotide sequence ID" value="XM_007870898.1"/>
</dbReference>
<dbReference type="PANTHER" id="PTHR48022:SF20">
    <property type="entry name" value="MAJOR FACILITATOR SUPERFAMILY (MFS) PROFILE DOMAIN-CONTAINING PROTEIN-RELATED"/>
    <property type="match status" value="1"/>
</dbReference>
<proteinExistence type="inferred from homology"/>
<evidence type="ECO:0000313" key="11">
    <source>
        <dbReference type="EMBL" id="EPQ52847.1"/>
    </source>
</evidence>
<evidence type="ECO:0000256" key="6">
    <source>
        <dbReference type="ARBA" id="ARBA00023136"/>
    </source>
</evidence>
<gene>
    <name evidence="11" type="ORF">GLOTRDRAFT_117521</name>
</gene>
<dbReference type="Gene3D" id="1.20.1250.20">
    <property type="entry name" value="MFS general substrate transporter like domains"/>
    <property type="match status" value="1"/>
</dbReference>
<feature type="transmembrane region" description="Helical" evidence="9">
    <location>
        <begin position="359"/>
        <end position="379"/>
    </location>
</feature>
<keyword evidence="3 8" id="KW-0813">Transport</keyword>
<feature type="transmembrane region" description="Helical" evidence="9">
    <location>
        <begin position="79"/>
        <end position="96"/>
    </location>
</feature>
<feature type="transmembrane region" description="Helical" evidence="9">
    <location>
        <begin position="47"/>
        <end position="67"/>
    </location>
</feature>
<dbReference type="InterPro" id="IPR005828">
    <property type="entry name" value="MFS_sugar_transport-like"/>
</dbReference>
<dbReference type="Proteomes" id="UP000030669">
    <property type="component" value="Unassembled WGS sequence"/>
</dbReference>
<dbReference type="SUPFAM" id="SSF103473">
    <property type="entry name" value="MFS general substrate transporter"/>
    <property type="match status" value="1"/>
</dbReference>
<evidence type="ECO:0000256" key="9">
    <source>
        <dbReference type="SAM" id="Phobius"/>
    </source>
</evidence>
<dbReference type="InterPro" id="IPR003663">
    <property type="entry name" value="Sugar/inositol_transpt"/>
</dbReference>
<reference evidence="11 12" key="1">
    <citation type="journal article" date="2012" name="Science">
        <title>The Paleozoic origin of enzymatic lignin decomposition reconstructed from 31 fungal genomes.</title>
        <authorList>
            <person name="Floudas D."/>
            <person name="Binder M."/>
            <person name="Riley R."/>
            <person name="Barry K."/>
            <person name="Blanchette R.A."/>
            <person name="Henrissat B."/>
            <person name="Martinez A.T."/>
            <person name="Otillar R."/>
            <person name="Spatafora J.W."/>
            <person name="Yadav J.S."/>
            <person name="Aerts A."/>
            <person name="Benoit I."/>
            <person name="Boyd A."/>
            <person name="Carlson A."/>
            <person name="Copeland A."/>
            <person name="Coutinho P.M."/>
            <person name="de Vries R.P."/>
            <person name="Ferreira P."/>
            <person name="Findley K."/>
            <person name="Foster B."/>
            <person name="Gaskell J."/>
            <person name="Glotzer D."/>
            <person name="Gorecki P."/>
            <person name="Heitman J."/>
            <person name="Hesse C."/>
            <person name="Hori C."/>
            <person name="Igarashi K."/>
            <person name="Jurgens J.A."/>
            <person name="Kallen N."/>
            <person name="Kersten P."/>
            <person name="Kohler A."/>
            <person name="Kuees U."/>
            <person name="Kumar T.K.A."/>
            <person name="Kuo A."/>
            <person name="LaButti K."/>
            <person name="Larrondo L.F."/>
            <person name="Lindquist E."/>
            <person name="Ling A."/>
            <person name="Lombard V."/>
            <person name="Lucas S."/>
            <person name="Lundell T."/>
            <person name="Martin R."/>
            <person name="McLaughlin D.J."/>
            <person name="Morgenstern I."/>
            <person name="Morin E."/>
            <person name="Murat C."/>
            <person name="Nagy L.G."/>
            <person name="Nolan M."/>
            <person name="Ohm R.A."/>
            <person name="Patyshakuliyeva A."/>
            <person name="Rokas A."/>
            <person name="Ruiz-Duenas F.J."/>
            <person name="Sabat G."/>
            <person name="Salamov A."/>
            <person name="Samejima M."/>
            <person name="Schmutz J."/>
            <person name="Slot J.C."/>
            <person name="St John F."/>
            <person name="Stenlid J."/>
            <person name="Sun H."/>
            <person name="Sun S."/>
            <person name="Syed K."/>
            <person name="Tsang A."/>
            <person name="Wiebenga A."/>
            <person name="Young D."/>
            <person name="Pisabarro A."/>
            <person name="Eastwood D.C."/>
            <person name="Martin F."/>
            <person name="Cullen D."/>
            <person name="Grigoriev I.V."/>
            <person name="Hibbett D.S."/>
        </authorList>
    </citation>
    <scope>NUCLEOTIDE SEQUENCE [LARGE SCALE GENOMIC DNA]</scope>
    <source>
        <strain evidence="11 12">ATCC 11539</strain>
    </source>
</reference>
<feature type="transmembrane region" description="Helical" evidence="9">
    <location>
        <begin position="321"/>
        <end position="339"/>
    </location>
</feature>
<dbReference type="InterPro" id="IPR050360">
    <property type="entry name" value="MFS_Sugar_Transporters"/>
</dbReference>
<dbReference type="HOGENOM" id="CLU_001265_30_12_1"/>
<feature type="domain" description="Major facilitator superfamily (MFS) profile" evidence="10">
    <location>
        <begin position="11"/>
        <end position="409"/>
    </location>
</feature>